<dbReference type="AlphaFoldDB" id="A0A0C9ULT4"/>
<dbReference type="OrthoDB" id="2369050at2759"/>
<reference evidence="1 2" key="1">
    <citation type="submission" date="2014-06" db="EMBL/GenBank/DDBJ databases">
        <title>Evolutionary Origins and Diversification of the Mycorrhizal Mutualists.</title>
        <authorList>
            <consortium name="DOE Joint Genome Institute"/>
            <consortium name="Mycorrhizal Genomics Consortium"/>
            <person name="Kohler A."/>
            <person name="Kuo A."/>
            <person name="Nagy L.G."/>
            <person name="Floudas D."/>
            <person name="Copeland A."/>
            <person name="Barry K.W."/>
            <person name="Cichocki N."/>
            <person name="Veneault-Fourrey C."/>
            <person name="LaButti K."/>
            <person name="Lindquist E.A."/>
            <person name="Lipzen A."/>
            <person name="Lundell T."/>
            <person name="Morin E."/>
            <person name="Murat C."/>
            <person name="Riley R."/>
            <person name="Ohm R."/>
            <person name="Sun H."/>
            <person name="Tunlid A."/>
            <person name="Henrissat B."/>
            <person name="Grigoriev I.V."/>
            <person name="Hibbett D.S."/>
            <person name="Martin F."/>
        </authorList>
    </citation>
    <scope>NUCLEOTIDE SEQUENCE [LARGE SCALE GENOMIC DNA]</scope>
    <source>
        <strain evidence="1 2">SS14</strain>
    </source>
</reference>
<keyword evidence="2" id="KW-1185">Reference proteome</keyword>
<evidence type="ECO:0000313" key="1">
    <source>
        <dbReference type="EMBL" id="KIJ35834.1"/>
    </source>
</evidence>
<sequence>MKHSEKKASKIVSFITDSVMEPSYLTKLTALVLKKNWDIKIRQQILASKQGDREFIDWKIEVENLNAIFTTSAPMQALKAEALKNQLKVNISEDLLTNLLNKPAISTDLAAWTLEVKEWDNQMHAEDEHTQHLNHANKSSHSFCHIDKKILLNCLSDPQPPCTHLMSTYTDSDKVHTYPPKLTDAK</sequence>
<gene>
    <name evidence="1" type="ORF">M422DRAFT_261787</name>
</gene>
<evidence type="ECO:0000313" key="2">
    <source>
        <dbReference type="Proteomes" id="UP000054279"/>
    </source>
</evidence>
<dbReference type="HOGENOM" id="CLU_1334743_0_0_1"/>
<accession>A0A0C9ULT4</accession>
<name>A0A0C9ULT4_SPHS4</name>
<proteinExistence type="predicted"/>
<dbReference type="Proteomes" id="UP000054279">
    <property type="component" value="Unassembled WGS sequence"/>
</dbReference>
<protein>
    <submittedName>
        <fullName evidence="1">Uncharacterized protein</fullName>
    </submittedName>
</protein>
<dbReference type="EMBL" id="KN837184">
    <property type="protein sequence ID" value="KIJ35834.1"/>
    <property type="molecule type" value="Genomic_DNA"/>
</dbReference>
<organism evidence="1 2">
    <name type="scientific">Sphaerobolus stellatus (strain SS14)</name>
    <dbReference type="NCBI Taxonomy" id="990650"/>
    <lineage>
        <taxon>Eukaryota</taxon>
        <taxon>Fungi</taxon>
        <taxon>Dikarya</taxon>
        <taxon>Basidiomycota</taxon>
        <taxon>Agaricomycotina</taxon>
        <taxon>Agaricomycetes</taxon>
        <taxon>Phallomycetidae</taxon>
        <taxon>Geastrales</taxon>
        <taxon>Sphaerobolaceae</taxon>
        <taxon>Sphaerobolus</taxon>
    </lineage>
</organism>